<proteinExistence type="predicted"/>
<organism evidence="2 3">
    <name type="scientific">Adineta steineri</name>
    <dbReference type="NCBI Taxonomy" id="433720"/>
    <lineage>
        <taxon>Eukaryota</taxon>
        <taxon>Metazoa</taxon>
        <taxon>Spiralia</taxon>
        <taxon>Gnathifera</taxon>
        <taxon>Rotifera</taxon>
        <taxon>Eurotatoria</taxon>
        <taxon>Bdelloidea</taxon>
        <taxon>Adinetida</taxon>
        <taxon>Adinetidae</taxon>
        <taxon>Adineta</taxon>
    </lineage>
</organism>
<gene>
    <name evidence="2" type="ORF">VCS650_LOCUS43734</name>
</gene>
<dbReference type="Proteomes" id="UP000663891">
    <property type="component" value="Unassembled WGS sequence"/>
</dbReference>
<protein>
    <submittedName>
        <fullName evidence="2">Uncharacterized protein</fullName>
    </submittedName>
</protein>
<sequence length="38" mass="4133">MDQEGIHGDWEPNWQICLRGPKVPGGPGQANGLDSDRT</sequence>
<evidence type="ECO:0000313" key="3">
    <source>
        <dbReference type="Proteomes" id="UP000663891"/>
    </source>
</evidence>
<comment type="caution">
    <text evidence="2">The sequence shown here is derived from an EMBL/GenBank/DDBJ whole genome shotgun (WGS) entry which is preliminary data.</text>
</comment>
<name>A0A815VLD8_9BILA</name>
<feature type="compositionally biased region" description="Basic and acidic residues" evidence="1">
    <location>
        <begin position="1"/>
        <end position="10"/>
    </location>
</feature>
<accession>A0A815VLD8</accession>
<evidence type="ECO:0000313" key="2">
    <source>
        <dbReference type="EMBL" id="CAF1531980.1"/>
    </source>
</evidence>
<dbReference type="AlphaFoldDB" id="A0A815VLD8"/>
<dbReference type="EMBL" id="CAJNON010004612">
    <property type="protein sequence ID" value="CAF1531980.1"/>
    <property type="molecule type" value="Genomic_DNA"/>
</dbReference>
<feature type="region of interest" description="Disordered" evidence="1">
    <location>
        <begin position="1"/>
        <end position="38"/>
    </location>
</feature>
<evidence type="ECO:0000256" key="1">
    <source>
        <dbReference type="SAM" id="MobiDB-lite"/>
    </source>
</evidence>
<feature type="non-terminal residue" evidence="2">
    <location>
        <position position="38"/>
    </location>
</feature>
<reference evidence="2" key="1">
    <citation type="submission" date="2021-02" db="EMBL/GenBank/DDBJ databases">
        <authorList>
            <person name="Nowell W R."/>
        </authorList>
    </citation>
    <scope>NUCLEOTIDE SEQUENCE</scope>
</reference>